<comment type="caution">
    <text evidence="2">The sequence shown here is derived from an EMBL/GenBank/DDBJ whole genome shotgun (WGS) entry which is preliminary data.</text>
</comment>
<dbReference type="InterPro" id="IPR035901">
    <property type="entry name" value="GIY-YIG_endonuc_sf"/>
</dbReference>
<accession>A0A921JZJ8</accession>
<dbReference type="Proteomes" id="UP000776650">
    <property type="component" value="Unassembled WGS sequence"/>
</dbReference>
<dbReference type="Pfam" id="PF01541">
    <property type="entry name" value="GIY-YIG"/>
    <property type="match status" value="1"/>
</dbReference>
<feature type="domain" description="GIY-YIG" evidence="1">
    <location>
        <begin position="28"/>
        <end position="100"/>
    </location>
</feature>
<dbReference type="InterPro" id="IPR000305">
    <property type="entry name" value="GIY-YIG_endonuc"/>
</dbReference>
<feature type="non-terminal residue" evidence="2">
    <location>
        <position position="139"/>
    </location>
</feature>
<sequence length="139" mass="16035">MTSFRIDRFAFNAESVEAWAKEDPHHKNWPVVYTLDNDSTIYIGESVNGSGRLRQHIDSGKKQALKYARVIVDETFNKSACLDLESYLIRLAAGDGKYSVLNRNEGITNADYYNRSLYREVFPDIFDRLRSEGLFTRTI</sequence>
<evidence type="ECO:0000313" key="3">
    <source>
        <dbReference type="Proteomes" id="UP000776650"/>
    </source>
</evidence>
<name>A0A921JZJ8_9ACTN</name>
<reference evidence="2" key="2">
    <citation type="submission" date="2021-09" db="EMBL/GenBank/DDBJ databases">
        <authorList>
            <person name="Gilroy R."/>
        </authorList>
    </citation>
    <scope>NUCLEOTIDE SEQUENCE</scope>
    <source>
        <strain evidence="2">ChiGjej1B1-18357</strain>
    </source>
</reference>
<dbReference type="AlphaFoldDB" id="A0A921JZJ8"/>
<proteinExistence type="predicted"/>
<gene>
    <name evidence="2" type="ORF">K8V11_08395</name>
</gene>
<dbReference type="PROSITE" id="PS50164">
    <property type="entry name" value="GIY_YIG"/>
    <property type="match status" value="1"/>
</dbReference>
<dbReference type="EMBL" id="DYXM01000155">
    <property type="protein sequence ID" value="HJE91011.1"/>
    <property type="molecule type" value="Genomic_DNA"/>
</dbReference>
<organism evidence="2 3">
    <name type="scientific">Dietzia timorensis</name>
    <dbReference type="NCBI Taxonomy" id="499555"/>
    <lineage>
        <taxon>Bacteria</taxon>
        <taxon>Bacillati</taxon>
        <taxon>Actinomycetota</taxon>
        <taxon>Actinomycetes</taxon>
        <taxon>Mycobacteriales</taxon>
        <taxon>Dietziaceae</taxon>
        <taxon>Dietzia</taxon>
    </lineage>
</organism>
<reference evidence="2" key="1">
    <citation type="journal article" date="2021" name="PeerJ">
        <title>Extensive microbial diversity within the chicken gut microbiome revealed by metagenomics and culture.</title>
        <authorList>
            <person name="Gilroy R."/>
            <person name="Ravi A."/>
            <person name="Getino M."/>
            <person name="Pursley I."/>
            <person name="Horton D.L."/>
            <person name="Alikhan N.F."/>
            <person name="Baker D."/>
            <person name="Gharbi K."/>
            <person name="Hall N."/>
            <person name="Watson M."/>
            <person name="Adriaenssens E.M."/>
            <person name="Foster-Nyarko E."/>
            <person name="Jarju S."/>
            <person name="Secka A."/>
            <person name="Antonio M."/>
            <person name="Oren A."/>
            <person name="Chaudhuri R.R."/>
            <person name="La Ragione R."/>
            <person name="Hildebrand F."/>
            <person name="Pallen M.J."/>
        </authorList>
    </citation>
    <scope>NUCLEOTIDE SEQUENCE</scope>
    <source>
        <strain evidence="2">ChiGjej1B1-18357</strain>
    </source>
</reference>
<dbReference type="RefSeq" id="WP_303912675.1">
    <property type="nucleotide sequence ID" value="NZ_DYXM01000155.1"/>
</dbReference>
<evidence type="ECO:0000259" key="1">
    <source>
        <dbReference type="PROSITE" id="PS50164"/>
    </source>
</evidence>
<protein>
    <submittedName>
        <fullName evidence="2">GIY-YIG nuclease family protein</fullName>
    </submittedName>
</protein>
<evidence type="ECO:0000313" key="2">
    <source>
        <dbReference type="EMBL" id="HJE91011.1"/>
    </source>
</evidence>
<dbReference type="SUPFAM" id="SSF82771">
    <property type="entry name" value="GIY-YIG endonuclease"/>
    <property type="match status" value="1"/>
</dbReference>
<dbReference type="CDD" id="cd10439">
    <property type="entry name" value="GIY-YIG_COG3410"/>
    <property type="match status" value="1"/>
</dbReference>